<reference evidence="1 2" key="1">
    <citation type="journal article" date="2018" name="Nat. Ecol. Evol.">
        <title>Pezizomycetes genomes reveal the molecular basis of ectomycorrhizal truffle lifestyle.</title>
        <authorList>
            <person name="Murat C."/>
            <person name="Payen T."/>
            <person name="Noel B."/>
            <person name="Kuo A."/>
            <person name="Morin E."/>
            <person name="Chen J."/>
            <person name="Kohler A."/>
            <person name="Krizsan K."/>
            <person name="Balestrini R."/>
            <person name="Da Silva C."/>
            <person name="Montanini B."/>
            <person name="Hainaut M."/>
            <person name="Levati E."/>
            <person name="Barry K.W."/>
            <person name="Belfiori B."/>
            <person name="Cichocki N."/>
            <person name="Clum A."/>
            <person name="Dockter R.B."/>
            <person name="Fauchery L."/>
            <person name="Guy J."/>
            <person name="Iotti M."/>
            <person name="Le Tacon F."/>
            <person name="Lindquist E.A."/>
            <person name="Lipzen A."/>
            <person name="Malagnac F."/>
            <person name="Mello A."/>
            <person name="Molinier V."/>
            <person name="Miyauchi S."/>
            <person name="Poulain J."/>
            <person name="Riccioni C."/>
            <person name="Rubini A."/>
            <person name="Sitrit Y."/>
            <person name="Splivallo R."/>
            <person name="Traeger S."/>
            <person name="Wang M."/>
            <person name="Zifcakova L."/>
            <person name="Wipf D."/>
            <person name="Zambonelli A."/>
            <person name="Paolocci F."/>
            <person name="Nowrousian M."/>
            <person name="Ottonello S."/>
            <person name="Baldrian P."/>
            <person name="Spatafora J.W."/>
            <person name="Henrissat B."/>
            <person name="Nagy L.G."/>
            <person name="Aury J.M."/>
            <person name="Wincker P."/>
            <person name="Grigoriev I.V."/>
            <person name="Bonfante P."/>
            <person name="Martin F.M."/>
        </authorList>
    </citation>
    <scope>NUCLEOTIDE SEQUENCE [LARGE SCALE GENOMIC DNA]</scope>
    <source>
        <strain evidence="1 2">120613-1</strain>
    </source>
</reference>
<name>A0A3N4J7Z7_9PEZI</name>
<evidence type="ECO:0000313" key="2">
    <source>
        <dbReference type="Proteomes" id="UP000276215"/>
    </source>
</evidence>
<accession>A0A3N4J7Z7</accession>
<protein>
    <submittedName>
        <fullName evidence="1">Uncharacterized protein</fullName>
    </submittedName>
</protein>
<dbReference type="Proteomes" id="UP000276215">
    <property type="component" value="Unassembled WGS sequence"/>
</dbReference>
<sequence length="91" mass="10012">MGFVCAGGFLSTPHKPPNIPILPQHRLNLILANQEPHSPGSTTLLPNTHNPSIYKGLDCSFNPCNPRATTKFLPGDTLRAHHPLRFVQHIT</sequence>
<dbReference type="EMBL" id="ML120465">
    <property type="protein sequence ID" value="RPA92771.1"/>
    <property type="molecule type" value="Genomic_DNA"/>
</dbReference>
<proteinExistence type="predicted"/>
<organism evidence="1 2">
    <name type="scientific">Choiromyces venosus 120613-1</name>
    <dbReference type="NCBI Taxonomy" id="1336337"/>
    <lineage>
        <taxon>Eukaryota</taxon>
        <taxon>Fungi</taxon>
        <taxon>Dikarya</taxon>
        <taxon>Ascomycota</taxon>
        <taxon>Pezizomycotina</taxon>
        <taxon>Pezizomycetes</taxon>
        <taxon>Pezizales</taxon>
        <taxon>Tuberaceae</taxon>
        <taxon>Choiromyces</taxon>
    </lineage>
</organism>
<evidence type="ECO:0000313" key="1">
    <source>
        <dbReference type="EMBL" id="RPA92771.1"/>
    </source>
</evidence>
<gene>
    <name evidence="1" type="ORF">L873DRAFT_1817054</name>
</gene>
<keyword evidence="2" id="KW-1185">Reference proteome</keyword>
<dbReference type="AlphaFoldDB" id="A0A3N4J7Z7"/>